<evidence type="ECO:0000313" key="2">
    <source>
        <dbReference type="EMBL" id="ETM56282.1"/>
    </source>
</evidence>
<gene>
    <name evidence="2" type="ORF">L914_00733</name>
</gene>
<protein>
    <submittedName>
        <fullName evidence="2">Uncharacterized protein</fullName>
    </submittedName>
</protein>
<accession>W2P5Q9</accession>
<sequence>MATRDTTTPASTPPSPSPRADAAPWVSETPGRSPDVVGIVDRQRCPQHVRPPPPSATSEQARCCKDGYEYGVGRGP</sequence>
<organism evidence="2">
    <name type="scientific">Phytophthora nicotianae</name>
    <name type="common">Potato buckeye rot agent</name>
    <name type="synonym">Phytophthora parasitica</name>
    <dbReference type="NCBI Taxonomy" id="4792"/>
    <lineage>
        <taxon>Eukaryota</taxon>
        <taxon>Sar</taxon>
        <taxon>Stramenopiles</taxon>
        <taxon>Oomycota</taxon>
        <taxon>Peronosporomycetes</taxon>
        <taxon>Peronosporales</taxon>
        <taxon>Peronosporaceae</taxon>
        <taxon>Phytophthora</taxon>
    </lineage>
</organism>
<evidence type="ECO:0000256" key="1">
    <source>
        <dbReference type="SAM" id="MobiDB-lite"/>
    </source>
</evidence>
<dbReference type="EMBL" id="KI690551">
    <property type="protein sequence ID" value="ETM56282.1"/>
    <property type="molecule type" value="Genomic_DNA"/>
</dbReference>
<name>W2P5Q9_PHYNI</name>
<feature type="region of interest" description="Disordered" evidence="1">
    <location>
        <begin position="1"/>
        <end position="37"/>
    </location>
</feature>
<proteinExistence type="predicted"/>
<feature type="compositionally biased region" description="Low complexity" evidence="1">
    <location>
        <begin position="1"/>
        <end position="10"/>
    </location>
</feature>
<dbReference type="Proteomes" id="UP000054532">
    <property type="component" value="Unassembled WGS sequence"/>
</dbReference>
<dbReference type="AlphaFoldDB" id="W2P5Q9"/>
<reference evidence="2" key="1">
    <citation type="submission" date="2013-11" db="EMBL/GenBank/DDBJ databases">
        <title>The Genome Sequence of Phytophthora parasitica IAC_01/95.</title>
        <authorList>
            <consortium name="The Broad Institute Genomics Platform"/>
            <person name="Russ C."/>
            <person name="Tyler B."/>
            <person name="Panabieres F."/>
            <person name="Shan W."/>
            <person name="Tripathy S."/>
            <person name="Grunwald N."/>
            <person name="Machado M."/>
            <person name="Johnson C.S."/>
            <person name="Arredondo F."/>
            <person name="Hong C."/>
            <person name="Coffey M."/>
            <person name="Young S.K."/>
            <person name="Zeng Q."/>
            <person name="Gargeya S."/>
            <person name="Fitzgerald M."/>
            <person name="Abouelleil A."/>
            <person name="Alvarado L."/>
            <person name="Chapman S.B."/>
            <person name="Gainer-Dewar J."/>
            <person name="Goldberg J."/>
            <person name="Griggs A."/>
            <person name="Gujja S."/>
            <person name="Hansen M."/>
            <person name="Howarth C."/>
            <person name="Imamovic A."/>
            <person name="Ireland A."/>
            <person name="Larimer J."/>
            <person name="McCowan C."/>
            <person name="Murphy C."/>
            <person name="Pearson M."/>
            <person name="Poon T.W."/>
            <person name="Priest M."/>
            <person name="Roberts A."/>
            <person name="Saif S."/>
            <person name="Shea T."/>
            <person name="Sykes S."/>
            <person name="Wortman J."/>
            <person name="Nusbaum C."/>
            <person name="Birren B."/>
        </authorList>
    </citation>
    <scope>NUCLEOTIDE SEQUENCE [LARGE SCALE GENOMIC DNA]</scope>
    <source>
        <strain evidence="2">IAC_01/95</strain>
    </source>
</reference>